<keyword evidence="2" id="KW-1185">Reference proteome</keyword>
<comment type="caution">
    <text evidence="1">The sequence shown here is derived from an EMBL/GenBank/DDBJ whole genome shotgun (WGS) entry which is preliminary data.</text>
</comment>
<accession>A0A117PVU7</accession>
<evidence type="ECO:0000313" key="1">
    <source>
        <dbReference type="EMBL" id="KUM94743.1"/>
    </source>
</evidence>
<gene>
    <name evidence="1" type="ORF">AQI95_43455</name>
</gene>
<organism evidence="1 2">
    <name type="scientific">Streptomyces yokosukanensis</name>
    <dbReference type="NCBI Taxonomy" id="67386"/>
    <lineage>
        <taxon>Bacteria</taxon>
        <taxon>Bacillati</taxon>
        <taxon>Actinomycetota</taxon>
        <taxon>Actinomycetes</taxon>
        <taxon>Kitasatosporales</taxon>
        <taxon>Streptomycetaceae</taxon>
        <taxon>Streptomyces</taxon>
    </lineage>
</organism>
<dbReference type="Proteomes" id="UP000053127">
    <property type="component" value="Unassembled WGS sequence"/>
</dbReference>
<name>A0A117PVU7_9ACTN</name>
<proteinExistence type="predicted"/>
<dbReference type="EMBL" id="LMWN01000120">
    <property type="protein sequence ID" value="KUM94743.1"/>
    <property type="molecule type" value="Genomic_DNA"/>
</dbReference>
<dbReference type="STRING" id="67386.AQI95_43455"/>
<dbReference type="AlphaFoldDB" id="A0A117PVU7"/>
<sequence length="329" mass="36134">MMNQRTADALRTVIDIAPQDSDRRALAAVDAALACLTSPAAATKYTDAERKALPEDLYEEHDLFFGAIRVTGNSVETFTYTMLEALRSQLNDALSAGISLSSGERAQLREAFWTTFHMLWRLGVAGTPFEYAARAHTQGTDVGTGDVKSDPLIRWRLGHQVFFALIQALIVSVGCLEECLKDDPDAIDSACGLLEDATVLMIGSGASLRYAGDFTRTHYTDSVRPAMMPPRINAKFSGLQLRDHRILLKLLHRVKPLVASPAPAVDKSYRLLLDAMSTAYDAHISVCSRFGGDREPSLRTPDSKVPAVEILQRFRDRRLGAATPDRPAE</sequence>
<reference evidence="1 2" key="1">
    <citation type="submission" date="2015-10" db="EMBL/GenBank/DDBJ databases">
        <title>Draft genome sequence of Streptomyces yokosukanensis DSM 40224, type strain for the species Streptomyces yokosukanensis.</title>
        <authorList>
            <person name="Ruckert C."/>
            <person name="Winkler A."/>
            <person name="Kalinowski J."/>
            <person name="Kampfer P."/>
            <person name="Glaeser S."/>
        </authorList>
    </citation>
    <scope>NUCLEOTIDE SEQUENCE [LARGE SCALE GENOMIC DNA]</scope>
    <source>
        <strain evidence="1 2">DSM 40224</strain>
    </source>
</reference>
<protein>
    <submittedName>
        <fullName evidence="1">Uncharacterized protein</fullName>
    </submittedName>
</protein>
<evidence type="ECO:0000313" key="2">
    <source>
        <dbReference type="Proteomes" id="UP000053127"/>
    </source>
</evidence>